<dbReference type="AlphaFoldDB" id="A0A6L2MKV9"/>
<protein>
    <submittedName>
        <fullName evidence="1">Uncharacterized protein</fullName>
    </submittedName>
</protein>
<dbReference type="EMBL" id="BKCJ010006781">
    <property type="protein sequence ID" value="GEU73917.1"/>
    <property type="molecule type" value="Genomic_DNA"/>
</dbReference>
<proteinExistence type="predicted"/>
<comment type="caution">
    <text evidence="1">The sequence shown here is derived from an EMBL/GenBank/DDBJ whole genome shotgun (WGS) entry which is preliminary data.</text>
</comment>
<accession>A0A6L2MKV9</accession>
<name>A0A6L2MKV9_TANCI</name>
<feature type="non-terminal residue" evidence="1">
    <location>
        <position position="33"/>
    </location>
</feature>
<sequence length="33" mass="3753">MNHPEQNHNRNPLDEAAIVALSTIKDHCIDINE</sequence>
<gene>
    <name evidence="1" type="ORF">Tci_045895</name>
</gene>
<organism evidence="1">
    <name type="scientific">Tanacetum cinerariifolium</name>
    <name type="common">Dalmatian daisy</name>
    <name type="synonym">Chrysanthemum cinerariifolium</name>
    <dbReference type="NCBI Taxonomy" id="118510"/>
    <lineage>
        <taxon>Eukaryota</taxon>
        <taxon>Viridiplantae</taxon>
        <taxon>Streptophyta</taxon>
        <taxon>Embryophyta</taxon>
        <taxon>Tracheophyta</taxon>
        <taxon>Spermatophyta</taxon>
        <taxon>Magnoliopsida</taxon>
        <taxon>eudicotyledons</taxon>
        <taxon>Gunneridae</taxon>
        <taxon>Pentapetalae</taxon>
        <taxon>asterids</taxon>
        <taxon>campanulids</taxon>
        <taxon>Asterales</taxon>
        <taxon>Asteraceae</taxon>
        <taxon>Asteroideae</taxon>
        <taxon>Anthemideae</taxon>
        <taxon>Anthemidinae</taxon>
        <taxon>Tanacetum</taxon>
    </lineage>
</organism>
<reference evidence="1" key="1">
    <citation type="journal article" date="2019" name="Sci. Rep.">
        <title>Draft genome of Tanacetum cinerariifolium, the natural source of mosquito coil.</title>
        <authorList>
            <person name="Yamashiro T."/>
            <person name="Shiraishi A."/>
            <person name="Satake H."/>
            <person name="Nakayama K."/>
        </authorList>
    </citation>
    <scope>NUCLEOTIDE SEQUENCE</scope>
</reference>
<evidence type="ECO:0000313" key="1">
    <source>
        <dbReference type="EMBL" id="GEU73917.1"/>
    </source>
</evidence>